<name>A0ABW0WJS0_STRNO</name>
<dbReference type="Proteomes" id="UP001596065">
    <property type="component" value="Unassembled WGS sequence"/>
</dbReference>
<accession>A0ABW0WJS0</accession>
<dbReference type="RefSeq" id="WP_344352197.1">
    <property type="nucleotide sequence ID" value="NZ_BAAASM010000056.1"/>
</dbReference>
<feature type="coiled-coil region" evidence="1">
    <location>
        <begin position="81"/>
        <end position="122"/>
    </location>
</feature>
<organism evidence="2 3">
    <name type="scientific">Streptomyces nogalater</name>
    <dbReference type="NCBI Taxonomy" id="38314"/>
    <lineage>
        <taxon>Bacteria</taxon>
        <taxon>Bacillati</taxon>
        <taxon>Actinomycetota</taxon>
        <taxon>Actinomycetes</taxon>
        <taxon>Kitasatosporales</taxon>
        <taxon>Streptomycetaceae</taxon>
        <taxon>Streptomyces</taxon>
    </lineage>
</organism>
<protein>
    <recommendedName>
        <fullName evidence="4">Transposase</fullName>
    </recommendedName>
</protein>
<sequence>MTRQVPNDDEVRAVMDTVLKESEEAGRHPRISAVEKRLVIPHATFYRNYPHLIEEFKLRTAESRKDRAVTVDLPPTPAETIARLRREKEDARRIIAVYAERIRQLTLENEQLRSQVQKLEGVTDLTRRRTNRT</sequence>
<evidence type="ECO:0008006" key="4">
    <source>
        <dbReference type="Google" id="ProtNLM"/>
    </source>
</evidence>
<evidence type="ECO:0000313" key="2">
    <source>
        <dbReference type="EMBL" id="MFC5658483.1"/>
    </source>
</evidence>
<keyword evidence="3" id="KW-1185">Reference proteome</keyword>
<comment type="caution">
    <text evidence="2">The sequence shown here is derived from an EMBL/GenBank/DDBJ whole genome shotgun (WGS) entry which is preliminary data.</text>
</comment>
<reference evidence="3" key="1">
    <citation type="journal article" date="2019" name="Int. J. Syst. Evol. Microbiol.">
        <title>The Global Catalogue of Microorganisms (GCM) 10K type strain sequencing project: providing services to taxonomists for standard genome sequencing and annotation.</title>
        <authorList>
            <consortium name="The Broad Institute Genomics Platform"/>
            <consortium name="The Broad Institute Genome Sequencing Center for Infectious Disease"/>
            <person name="Wu L."/>
            <person name="Ma J."/>
        </authorList>
    </citation>
    <scope>NUCLEOTIDE SEQUENCE [LARGE SCALE GENOMIC DNA]</scope>
    <source>
        <strain evidence="3">KCTC 5701</strain>
    </source>
</reference>
<evidence type="ECO:0000313" key="3">
    <source>
        <dbReference type="Proteomes" id="UP001596065"/>
    </source>
</evidence>
<gene>
    <name evidence="2" type="ORF">ACFP3J_23760</name>
</gene>
<evidence type="ECO:0000256" key="1">
    <source>
        <dbReference type="SAM" id="Coils"/>
    </source>
</evidence>
<keyword evidence="1" id="KW-0175">Coiled coil</keyword>
<dbReference type="EMBL" id="JBHSOE010000045">
    <property type="protein sequence ID" value="MFC5658483.1"/>
    <property type="molecule type" value="Genomic_DNA"/>
</dbReference>
<proteinExistence type="predicted"/>